<evidence type="ECO:0000313" key="3">
    <source>
        <dbReference type="EMBL" id="GIF81837.1"/>
    </source>
</evidence>
<accession>A0A8J3NI55</accession>
<gene>
    <name evidence="3" type="ORF">Cba03nite_31860</name>
</gene>
<proteinExistence type="predicted"/>
<dbReference type="PANTHER" id="PTHR38593">
    <property type="entry name" value="BLR2558 PROTEIN"/>
    <property type="match status" value="1"/>
</dbReference>
<keyword evidence="4" id="KW-1185">Reference proteome</keyword>
<dbReference type="Proteomes" id="UP000601223">
    <property type="component" value="Unassembled WGS sequence"/>
</dbReference>
<dbReference type="Gene3D" id="1.20.1260.10">
    <property type="match status" value="1"/>
</dbReference>
<organism evidence="3 4">
    <name type="scientific">Catellatospora bangladeshensis</name>
    <dbReference type="NCBI Taxonomy" id="310355"/>
    <lineage>
        <taxon>Bacteria</taxon>
        <taxon>Bacillati</taxon>
        <taxon>Actinomycetota</taxon>
        <taxon>Actinomycetes</taxon>
        <taxon>Micromonosporales</taxon>
        <taxon>Micromonosporaceae</taxon>
        <taxon>Catellatospora</taxon>
    </lineage>
</organism>
<feature type="signal peptide" evidence="1">
    <location>
        <begin position="1"/>
        <end position="32"/>
    </location>
</feature>
<dbReference type="InterPro" id="IPR025419">
    <property type="entry name" value="DUF4142"/>
</dbReference>
<name>A0A8J3NI55_9ACTN</name>
<dbReference type="InterPro" id="IPR012347">
    <property type="entry name" value="Ferritin-like"/>
</dbReference>
<dbReference type="EMBL" id="BONF01000016">
    <property type="protein sequence ID" value="GIF81837.1"/>
    <property type="molecule type" value="Genomic_DNA"/>
</dbReference>
<dbReference type="PANTHER" id="PTHR38593:SF1">
    <property type="entry name" value="BLR2558 PROTEIN"/>
    <property type="match status" value="1"/>
</dbReference>
<evidence type="ECO:0000259" key="2">
    <source>
        <dbReference type="Pfam" id="PF13628"/>
    </source>
</evidence>
<feature type="chain" id="PRO_5035207465" description="DUF4142 domain-containing protein" evidence="1">
    <location>
        <begin position="33"/>
        <end position="182"/>
    </location>
</feature>
<reference evidence="3 4" key="1">
    <citation type="submission" date="2021-01" db="EMBL/GenBank/DDBJ databases">
        <title>Whole genome shotgun sequence of Catellatospora bangladeshensis NBRC 107357.</title>
        <authorList>
            <person name="Komaki H."/>
            <person name="Tamura T."/>
        </authorList>
    </citation>
    <scope>NUCLEOTIDE SEQUENCE [LARGE SCALE GENOMIC DNA]</scope>
    <source>
        <strain evidence="3 4">NBRC 107357</strain>
    </source>
</reference>
<dbReference type="AlphaFoldDB" id="A0A8J3NI55"/>
<feature type="domain" description="DUF4142" evidence="2">
    <location>
        <begin position="38"/>
        <end position="170"/>
    </location>
</feature>
<sequence>MADKHRNMSALRALAGALAALLALAWAAPAAAAPSPRDVSYLIATHQGNLYAIAAGKLAAQRGTNEDVRRLGQTFVDDHTRLDAELRTLAQQLKVPLTDQLDGPEQDQLKVLAAAPAGDAFDQLWITKQIEQQGQLYNGIDLELNYGYDERVKNLARDADDVILAHIGELNTVDREVSAPAG</sequence>
<comment type="caution">
    <text evidence="3">The sequence shown here is derived from an EMBL/GenBank/DDBJ whole genome shotgun (WGS) entry which is preliminary data.</text>
</comment>
<evidence type="ECO:0000256" key="1">
    <source>
        <dbReference type="SAM" id="SignalP"/>
    </source>
</evidence>
<dbReference type="Pfam" id="PF13628">
    <property type="entry name" value="DUF4142"/>
    <property type="match status" value="1"/>
</dbReference>
<keyword evidence="1" id="KW-0732">Signal</keyword>
<protein>
    <recommendedName>
        <fullName evidence="2">DUF4142 domain-containing protein</fullName>
    </recommendedName>
</protein>
<evidence type="ECO:0000313" key="4">
    <source>
        <dbReference type="Proteomes" id="UP000601223"/>
    </source>
</evidence>